<organism evidence="2 3">
    <name type="scientific">Haloflavibacter putidus</name>
    <dbReference type="NCBI Taxonomy" id="2576776"/>
    <lineage>
        <taxon>Bacteria</taxon>
        <taxon>Pseudomonadati</taxon>
        <taxon>Bacteroidota</taxon>
        <taxon>Flavobacteriia</taxon>
        <taxon>Flavobacteriales</taxon>
        <taxon>Flavobacteriaceae</taxon>
        <taxon>Haloflavibacter</taxon>
    </lineage>
</organism>
<keyword evidence="1" id="KW-0812">Transmembrane</keyword>
<sequence length="93" mass="10306">MIKKEILIGFLVGVFANLAGIYLYIAAFSPDSFEVTLGKAIKGDYMGSIIALGAIANFLPFFVFLKKRQIYRSRGVVIATILAAIAIIYFKFY</sequence>
<dbReference type="RefSeq" id="WP_141421969.1">
    <property type="nucleotide sequence ID" value="NZ_VIAR01000008.1"/>
</dbReference>
<name>A0A507ZY69_9FLAO</name>
<evidence type="ECO:0000256" key="1">
    <source>
        <dbReference type="SAM" id="Phobius"/>
    </source>
</evidence>
<keyword evidence="3" id="KW-1185">Reference proteome</keyword>
<feature type="transmembrane region" description="Helical" evidence="1">
    <location>
        <begin position="7"/>
        <end position="25"/>
    </location>
</feature>
<keyword evidence="1" id="KW-1133">Transmembrane helix</keyword>
<protein>
    <submittedName>
        <fullName evidence="2">Uncharacterized protein</fullName>
    </submittedName>
</protein>
<gene>
    <name evidence="2" type="ORF">FKR84_08975</name>
</gene>
<proteinExistence type="predicted"/>
<feature type="transmembrane region" description="Helical" evidence="1">
    <location>
        <begin position="76"/>
        <end position="92"/>
    </location>
</feature>
<dbReference type="Proteomes" id="UP000317169">
    <property type="component" value="Unassembled WGS sequence"/>
</dbReference>
<comment type="caution">
    <text evidence="2">The sequence shown here is derived from an EMBL/GenBank/DDBJ whole genome shotgun (WGS) entry which is preliminary data.</text>
</comment>
<reference evidence="2 3" key="1">
    <citation type="submission" date="2019-06" db="EMBL/GenBank/DDBJ databases">
        <title>Flavibacter putida gen. nov., sp. nov., a novel marine bacterium of the family Flavobacteriaceae isolated from coastal seawater.</title>
        <authorList>
            <person name="Feng X."/>
        </authorList>
    </citation>
    <scope>NUCLEOTIDE SEQUENCE [LARGE SCALE GENOMIC DNA]</scope>
    <source>
        <strain evidence="2 3">PLHSN227</strain>
    </source>
</reference>
<keyword evidence="1" id="KW-0472">Membrane</keyword>
<feature type="transmembrane region" description="Helical" evidence="1">
    <location>
        <begin position="45"/>
        <end position="64"/>
    </location>
</feature>
<dbReference type="EMBL" id="VIAR01000008">
    <property type="protein sequence ID" value="TQD38542.1"/>
    <property type="molecule type" value="Genomic_DNA"/>
</dbReference>
<dbReference type="OrthoDB" id="1362378at2"/>
<evidence type="ECO:0000313" key="3">
    <source>
        <dbReference type="Proteomes" id="UP000317169"/>
    </source>
</evidence>
<evidence type="ECO:0000313" key="2">
    <source>
        <dbReference type="EMBL" id="TQD38542.1"/>
    </source>
</evidence>
<accession>A0A507ZY69</accession>
<dbReference type="AlphaFoldDB" id="A0A507ZY69"/>